<dbReference type="Gene3D" id="3.40.50.1820">
    <property type="entry name" value="alpha/beta hydrolase"/>
    <property type="match status" value="1"/>
</dbReference>
<reference evidence="1 2" key="1">
    <citation type="journal article" date="2015" name="Nature">
        <title>rRNA introns, odd ribosomes, and small enigmatic genomes across a large radiation of phyla.</title>
        <authorList>
            <person name="Brown C.T."/>
            <person name="Hug L.A."/>
            <person name="Thomas B.C."/>
            <person name="Sharon I."/>
            <person name="Castelle C.J."/>
            <person name="Singh A."/>
            <person name="Wilkins M.J."/>
            <person name="Williams K.H."/>
            <person name="Banfield J.F."/>
        </authorList>
    </citation>
    <scope>NUCLEOTIDE SEQUENCE [LARGE SCALE GENOMIC DNA]</scope>
</reference>
<dbReference type="AlphaFoldDB" id="A0A0G1X781"/>
<dbReference type="InterPro" id="IPR029058">
    <property type="entry name" value="AB_hydrolase_fold"/>
</dbReference>
<evidence type="ECO:0000313" key="2">
    <source>
        <dbReference type="Proteomes" id="UP000034913"/>
    </source>
</evidence>
<gene>
    <name evidence="1" type="ORF">VF00_C0002G0166</name>
</gene>
<comment type="caution">
    <text evidence="1">The sequence shown here is derived from an EMBL/GenBank/DDBJ whole genome shotgun (WGS) entry which is preliminary data.</text>
</comment>
<protein>
    <submittedName>
        <fullName evidence="1">Uncharacterized protein</fullName>
    </submittedName>
</protein>
<proteinExistence type="predicted"/>
<sequence length="261" mass="29972">MKDMLWLHLLRKKGQRRNGTAVVVLPGLIPNSTLFDETVQQLTAGGDLWELLYPNRYIDESDLLIGVTQELKQLRYKKVVLVGVSFGGTLAYLLLRHWRRLRVPFQVQGFVAVSAPFDPADVSWAAKLELRLGHGLYRHMRRLFRGVLRVVRLVWLYDWRPDKRAYVHENSFSQMVNGLRMSHVLGRTRFVEIAFQDLPALLLNTVTGVRDNLVSRNNEKSFARLFPAGMIVRGLNEHASLDCLTRPARTTLNRFLAGLAR</sequence>
<organism evidence="1 2">
    <name type="scientific">candidate division Kazan bacterium GW2011_GWB1_52_7</name>
    <dbReference type="NCBI Taxonomy" id="1620414"/>
    <lineage>
        <taxon>Bacteria</taxon>
        <taxon>Bacteria division Kazan-3B-28</taxon>
    </lineage>
</organism>
<name>A0A0G1X781_UNCK3</name>
<evidence type="ECO:0000313" key="1">
    <source>
        <dbReference type="EMBL" id="KKW26841.1"/>
    </source>
</evidence>
<dbReference type="EMBL" id="LCRB01000002">
    <property type="protein sequence ID" value="KKW26841.1"/>
    <property type="molecule type" value="Genomic_DNA"/>
</dbReference>
<dbReference type="Proteomes" id="UP000034913">
    <property type="component" value="Unassembled WGS sequence"/>
</dbReference>
<dbReference type="SUPFAM" id="SSF53474">
    <property type="entry name" value="alpha/beta-Hydrolases"/>
    <property type="match status" value="1"/>
</dbReference>
<accession>A0A0G1X781</accession>